<dbReference type="PANTHER" id="PTHR11905:SF136">
    <property type="entry name" value="DISINTEGRIN AND METALLOPROTEINASE DOMAIN-CONTAINING PROTEIN 9"/>
    <property type="match status" value="1"/>
</dbReference>
<keyword evidence="5 7" id="KW-1015">Disulfide bond</keyword>
<protein>
    <recommendedName>
        <fullName evidence="16">ADAM metallopeptidase domain 9</fullName>
    </recommendedName>
</protein>
<accession>A0A6Q2WX80</accession>
<evidence type="ECO:0000256" key="1">
    <source>
        <dbReference type="ARBA" id="ARBA00004479"/>
    </source>
</evidence>
<evidence type="ECO:0000256" key="3">
    <source>
        <dbReference type="ARBA" id="ARBA00022989"/>
    </source>
</evidence>
<evidence type="ECO:0000256" key="4">
    <source>
        <dbReference type="ARBA" id="ARBA00023136"/>
    </source>
</evidence>
<dbReference type="InterPro" id="IPR002870">
    <property type="entry name" value="Peptidase_M12B_N"/>
</dbReference>
<feature type="compositionally biased region" description="Pro residues" evidence="9">
    <location>
        <begin position="784"/>
        <end position="794"/>
    </location>
</feature>
<dbReference type="AlphaFoldDB" id="A0A6Q2WX80"/>
<keyword evidence="4 10" id="KW-0472">Membrane</keyword>
<feature type="disulfide bond" evidence="7">
    <location>
        <begin position="692"/>
        <end position="701"/>
    </location>
</feature>
<keyword evidence="3 10" id="KW-1133">Transmembrane helix</keyword>
<reference evidence="14" key="4">
    <citation type="submission" date="2025-09" db="UniProtKB">
        <authorList>
            <consortium name="Ensembl"/>
        </authorList>
    </citation>
    <scope>IDENTIFICATION</scope>
</reference>
<dbReference type="Ensembl" id="ENSELUT00000056527.2">
    <property type="protein sequence ID" value="ENSELUP00000046299.2"/>
    <property type="gene ID" value="ENSELUG00000032296.2"/>
</dbReference>
<evidence type="ECO:0000259" key="11">
    <source>
        <dbReference type="PROSITE" id="PS50026"/>
    </source>
</evidence>
<evidence type="ECO:0000259" key="12">
    <source>
        <dbReference type="PROSITE" id="PS50214"/>
    </source>
</evidence>
<dbReference type="SUPFAM" id="SSF55486">
    <property type="entry name" value="Metalloproteases ('zincins'), catalytic domain"/>
    <property type="match status" value="1"/>
</dbReference>
<dbReference type="InterPro" id="IPR001762">
    <property type="entry name" value="Disintegrin_dom"/>
</dbReference>
<evidence type="ECO:0000256" key="6">
    <source>
        <dbReference type="PROSITE-ProRule" id="PRU00068"/>
    </source>
</evidence>
<dbReference type="Gene3D" id="3.40.390.10">
    <property type="entry name" value="Collagenase (Catalytic Domain)"/>
    <property type="match status" value="1"/>
</dbReference>
<dbReference type="SMART" id="SM00608">
    <property type="entry name" value="ACR"/>
    <property type="match status" value="1"/>
</dbReference>
<reference evidence="14" key="2">
    <citation type="submission" date="2020-02" db="EMBL/GenBank/DDBJ databases">
        <title>Esox lucius (northern pike) genome, fEsoLuc1, primary haplotype.</title>
        <authorList>
            <person name="Myers G."/>
            <person name="Karagic N."/>
            <person name="Meyer A."/>
            <person name="Pippel M."/>
            <person name="Reichard M."/>
            <person name="Winkler S."/>
            <person name="Tracey A."/>
            <person name="Sims Y."/>
            <person name="Howe K."/>
            <person name="Rhie A."/>
            <person name="Formenti G."/>
            <person name="Durbin R."/>
            <person name="Fedrigo O."/>
            <person name="Jarvis E.D."/>
        </authorList>
    </citation>
    <scope>NUCLEOTIDE SEQUENCE [LARGE SCALE GENOMIC DNA]</scope>
</reference>
<dbReference type="Gene3D" id="4.10.70.10">
    <property type="entry name" value="Disintegrin domain"/>
    <property type="match status" value="1"/>
</dbReference>
<feature type="binding site" evidence="8">
    <location>
        <position position="367"/>
    </location>
    <ligand>
        <name>Zn(2+)</name>
        <dbReference type="ChEBI" id="CHEBI:29105"/>
        <note>catalytic</note>
    </ligand>
</feature>
<keyword evidence="8" id="KW-0862">Zinc</keyword>
<comment type="caution">
    <text evidence="7">Lacks conserved residue(s) required for the propagation of feature annotation.</text>
</comment>
<name>A0A6Q2WX80_ESOLU</name>
<feature type="disulfide bond" evidence="6">
    <location>
        <begin position="492"/>
        <end position="512"/>
    </location>
</feature>
<dbReference type="FunFam" id="3.40.390.10:FF:000002">
    <property type="entry name" value="Disintegrin and metalloproteinase domain-containing protein 22"/>
    <property type="match status" value="1"/>
</dbReference>
<comment type="subcellular location">
    <subcellularLocation>
        <location evidence="1">Membrane</location>
        <topology evidence="1">Single-pass type I membrane protein</topology>
    </subcellularLocation>
</comment>
<dbReference type="InterPro" id="IPR001590">
    <property type="entry name" value="Peptidase_M12B"/>
</dbReference>
<feature type="domain" description="EGF-like" evidence="11">
    <location>
        <begin position="668"/>
        <end position="702"/>
    </location>
</feature>
<evidence type="ECO:0008006" key="16">
    <source>
        <dbReference type="Google" id="ProtNLM"/>
    </source>
</evidence>
<keyword evidence="8" id="KW-0479">Metal-binding</keyword>
<feature type="disulfide bond" evidence="8">
    <location>
        <begin position="383"/>
        <end position="407"/>
    </location>
</feature>
<dbReference type="PROSITE" id="PS00427">
    <property type="entry name" value="DISINTEGRIN_1"/>
    <property type="match status" value="1"/>
</dbReference>
<dbReference type="PROSITE" id="PS01186">
    <property type="entry name" value="EGF_2"/>
    <property type="match status" value="1"/>
</dbReference>
<dbReference type="Pfam" id="PF00200">
    <property type="entry name" value="Disintegrin"/>
    <property type="match status" value="1"/>
</dbReference>
<evidence type="ECO:0000256" key="7">
    <source>
        <dbReference type="PROSITE-ProRule" id="PRU00076"/>
    </source>
</evidence>
<feature type="domain" description="Disintegrin" evidence="12">
    <location>
        <begin position="434"/>
        <end position="520"/>
    </location>
</feature>
<feature type="transmembrane region" description="Helical" evidence="10">
    <location>
        <begin position="724"/>
        <end position="743"/>
    </location>
</feature>
<dbReference type="CDD" id="cd04269">
    <property type="entry name" value="ZnMc_adamalysin_II_like"/>
    <property type="match status" value="1"/>
</dbReference>
<keyword evidence="2 10" id="KW-0812">Transmembrane</keyword>
<dbReference type="FunFam" id="4.10.70.10:FF:000001">
    <property type="entry name" value="Disintegrin and metalloproteinase domain-containing protein 22"/>
    <property type="match status" value="1"/>
</dbReference>
<dbReference type="Pfam" id="PF08516">
    <property type="entry name" value="ADAM_CR"/>
    <property type="match status" value="1"/>
</dbReference>
<evidence type="ECO:0000259" key="13">
    <source>
        <dbReference type="PROSITE" id="PS50215"/>
    </source>
</evidence>
<evidence type="ECO:0000256" key="10">
    <source>
        <dbReference type="SAM" id="Phobius"/>
    </source>
</evidence>
<dbReference type="GO" id="GO:0004222">
    <property type="term" value="F:metalloendopeptidase activity"/>
    <property type="evidence" value="ECO:0007669"/>
    <property type="project" value="InterPro"/>
</dbReference>
<dbReference type="Proteomes" id="UP000265140">
    <property type="component" value="Chromosome 6"/>
</dbReference>
<sequence length="835" mass="90880">MLGVDDLQQNSHTQTNTVAGIMGDQLLVTLMLLLCYIPATQNQEDGQTSRFSNYAVVKPQLIQRRWTRNADRHSKSGHTEAPDSISYSLIIDDKEHVLHLKINKDFLSPNFVQYSHTASVNPTATYPNPVVHCYYHGHVRDHEDSLVALSTCSGLRGVILLGNDSYGLEPIKQSSTNEHLLYRLEHSQSEPFFCGVTTEASQTESHSHFDPSHKLTALLRKKRNLPQTRYIELVLVVDYLRYTYKKSNETAVSEEMVELANLLDGYYKQLNVRVVLVGLEIFKIRDPFNVTDSPENVLGNFVKWRQTNLLPRVRNDDAQLIVGLPGPYSGGILGMAFVGTVCSASSAGGINVFSDNNLTYVSTVVAHEMGHNLGMIHDVYPSCTCQGPGGTCIMNTNVTGSTVFSSCSASNFESLVLGGGGVCLLNPATSTLTVPQCGNGILETGEQCDCGTPQNCTNKCCNAATCTLTSGSTCAQGSCCQDCQVIVSGTPCRGSVNTCDLPEYCNGSAPTCPSDFYVMDGLPCQDNTAYCYEGRCQTYDYQCQQLFAPGGTLNRNASKAADICFQTANLIGDKYGNCGITSTGAYVKCKMANVMCGKLQCTNVDTNNPPPGRSVSNQIINRSSCVNADFNLGPDVLDPAYVHHGSPCATGKACVSFRCVNATALLAVNLTCDAQTTCNGRGVCNNMGHCHCNDGWGPPYCDRSGRGGSVDSGPAQIDYSRRNGLLIFFLLVVPVLILLVFVFRRDSLEPCFQKLHRRKLSCFVHRPGNTTNGQTMANLQRRAPPQPPPHPPLPHTFHLLPQRPDAQNALLHSARTPFQKQGPGVPRPIPTRQKP</sequence>
<dbReference type="GO" id="GO:0046872">
    <property type="term" value="F:metal ion binding"/>
    <property type="evidence" value="ECO:0007669"/>
    <property type="project" value="UniProtKB-KW"/>
</dbReference>
<feature type="domain" description="Peptidase M12B" evidence="13">
    <location>
        <begin position="229"/>
        <end position="428"/>
    </location>
</feature>
<gene>
    <name evidence="14" type="primary">ITGB8</name>
</gene>
<dbReference type="InterPro" id="IPR036436">
    <property type="entry name" value="Disintegrin_dom_sf"/>
</dbReference>
<feature type="binding site" evidence="8">
    <location>
        <position position="371"/>
    </location>
    <ligand>
        <name>Zn(2+)</name>
        <dbReference type="ChEBI" id="CHEBI:29105"/>
        <note>catalytic</note>
    </ligand>
</feature>
<evidence type="ECO:0000313" key="15">
    <source>
        <dbReference type="Proteomes" id="UP000265140"/>
    </source>
</evidence>
<keyword evidence="7" id="KW-0245">EGF-like domain</keyword>
<dbReference type="GO" id="GO:0005886">
    <property type="term" value="C:plasma membrane"/>
    <property type="evidence" value="ECO:0007669"/>
    <property type="project" value="TreeGrafter"/>
</dbReference>
<evidence type="ECO:0000256" key="9">
    <source>
        <dbReference type="SAM" id="MobiDB-lite"/>
    </source>
</evidence>
<reference evidence="14" key="3">
    <citation type="submission" date="2025-08" db="UniProtKB">
        <authorList>
            <consortium name="Ensembl"/>
        </authorList>
    </citation>
    <scope>IDENTIFICATION</scope>
</reference>
<dbReference type="Bgee" id="ENSELUG00000032296">
    <property type="expression patterns" value="Expressed in pharyngeal gill and 3 other cell types or tissues"/>
</dbReference>
<evidence type="ECO:0000256" key="2">
    <source>
        <dbReference type="ARBA" id="ARBA00022692"/>
    </source>
</evidence>
<dbReference type="InterPro" id="IPR006586">
    <property type="entry name" value="ADAM_Cys-rich"/>
</dbReference>
<feature type="binding site" evidence="8">
    <location>
        <position position="377"/>
    </location>
    <ligand>
        <name>Zn(2+)</name>
        <dbReference type="ChEBI" id="CHEBI:29105"/>
        <note>catalytic</note>
    </ligand>
</feature>
<dbReference type="PROSITE" id="PS50215">
    <property type="entry name" value="ADAM_MEPRO"/>
    <property type="match status" value="1"/>
</dbReference>
<dbReference type="PROSITE" id="PS50026">
    <property type="entry name" value="EGF_3"/>
    <property type="match status" value="1"/>
</dbReference>
<feature type="region of interest" description="Disordered" evidence="9">
    <location>
        <begin position="771"/>
        <end position="835"/>
    </location>
</feature>
<evidence type="ECO:0000313" key="14">
    <source>
        <dbReference type="Ensembl" id="ENSELUP00000046299.2"/>
    </source>
</evidence>
<dbReference type="Pfam" id="PF01421">
    <property type="entry name" value="Reprolysin"/>
    <property type="match status" value="1"/>
</dbReference>
<proteinExistence type="predicted"/>
<reference evidence="15" key="1">
    <citation type="journal article" date="2014" name="PLoS ONE">
        <title>The genome and linkage map of the northern pike (Esox lucius): conserved synteny revealed between the salmonid sister group and the Neoteleostei.</title>
        <authorList>
            <person name="Rondeau E.B."/>
            <person name="Minkley D.R."/>
            <person name="Leong J.S."/>
            <person name="Messmer A.M."/>
            <person name="Jantzen J.R."/>
            <person name="von Schalburg K.R."/>
            <person name="Lemon C."/>
            <person name="Bird N.H."/>
            <person name="Koop B.F."/>
        </authorList>
    </citation>
    <scope>NUCLEOTIDE SEQUENCE</scope>
</reference>
<dbReference type="InterPro" id="IPR000742">
    <property type="entry name" value="EGF"/>
</dbReference>
<dbReference type="InterPro" id="IPR024079">
    <property type="entry name" value="MetalloPept_cat_dom_sf"/>
</dbReference>
<dbReference type="InterPro" id="IPR034027">
    <property type="entry name" value="Reprolysin_adamalysin"/>
</dbReference>
<dbReference type="GO" id="GO:0006508">
    <property type="term" value="P:proteolysis"/>
    <property type="evidence" value="ECO:0007669"/>
    <property type="project" value="InterPro"/>
</dbReference>
<dbReference type="Pfam" id="PF01562">
    <property type="entry name" value="Pep_M12B_propep"/>
    <property type="match status" value="1"/>
</dbReference>
<evidence type="ECO:0000256" key="5">
    <source>
        <dbReference type="ARBA" id="ARBA00023157"/>
    </source>
</evidence>
<dbReference type="InterPro" id="IPR018358">
    <property type="entry name" value="Disintegrin_CS"/>
</dbReference>
<dbReference type="PANTHER" id="PTHR11905">
    <property type="entry name" value="ADAM A DISINTEGRIN AND METALLOPROTEASE DOMAIN"/>
    <property type="match status" value="1"/>
</dbReference>
<dbReference type="SUPFAM" id="SSF57552">
    <property type="entry name" value="Blood coagulation inhibitor (disintegrin)"/>
    <property type="match status" value="1"/>
</dbReference>
<dbReference type="SMART" id="SM00050">
    <property type="entry name" value="DISIN"/>
    <property type="match status" value="1"/>
</dbReference>
<evidence type="ECO:0000256" key="8">
    <source>
        <dbReference type="PROSITE-ProRule" id="PRU00276"/>
    </source>
</evidence>
<dbReference type="PROSITE" id="PS50214">
    <property type="entry name" value="DISINTEGRIN_2"/>
    <property type="match status" value="1"/>
</dbReference>
<feature type="active site" evidence="8">
    <location>
        <position position="368"/>
    </location>
</feature>
<keyword evidence="15" id="KW-1185">Reference proteome</keyword>
<dbReference type="GeneTree" id="ENSGT00940000166115"/>
<organism evidence="14 15">
    <name type="scientific">Esox lucius</name>
    <name type="common">Northern pike</name>
    <dbReference type="NCBI Taxonomy" id="8010"/>
    <lineage>
        <taxon>Eukaryota</taxon>
        <taxon>Metazoa</taxon>
        <taxon>Chordata</taxon>
        <taxon>Craniata</taxon>
        <taxon>Vertebrata</taxon>
        <taxon>Euteleostomi</taxon>
        <taxon>Actinopterygii</taxon>
        <taxon>Neopterygii</taxon>
        <taxon>Teleostei</taxon>
        <taxon>Protacanthopterygii</taxon>
        <taxon>Esociformes</taxon>
        <taxon>Esocidae</taxon>
        <taxon>Esox</taxon>
    </lineage>
</organism>